<dbReference type="PANTHER" id="PTHR21043">
    <property type="entry name" value="IOJAP SUPERFAMILY ORTHOLOG"/>
    <property type="match status" value="1"/>
</dbReference>
<dbReference type="PANTHER" id="PTHR21043:SF0">
    <property type="entry name" value="MITOCHONDRIAL ASSEMBLY OF RIBOSOMAL LARGE SUBUNIT PROTEIN 1"/>
    <property type="match status" value="1"/>
</dbReference>
<dbReference type="Pfam" id="PF02410">
    <property type="entry name" value="RsfS"/>
    <property type="match status" value="1"/>
</dbReference>
<dbReference type="InterPro" id="IPR004394">
    <property type="entry name" value="Iojap/RsfS/C7orf30"/>
</dbReference>
<protein>
    <recommendedName>
        <fullName evidence="5">Ribosomal silencing factor RsfS</fullName>
    </recommendedName>
</protein>
<comment type="similarity">
    <text evidence="1">Belongs to the Iojap/RsfS family.</text>
</comment>
<dbReference type="GO" id="GO:0017148">
    <property type="term" value="P:negative regulation of translation"/>
    <property type="evidence" value="ECO:0007669"/>
    <property type="project" value="TreeGrafter"/>
</dbReference>
<evidence type="ECO:0000313" key="3">
    <source>
        <dbReference type="EMBL" id="PLW43532.1"/>
    </source>
</evidence>
<dbReference type="GO" id="GO:0043023">
    <property type="term" value="F:ribosomal large subunit binding"/>
    <property type="evidence" value="ECO:0007669"/>
    <property type="project" value="TreeGrafter"/>
</dbReference>
<feature type="region of interest" description="Disordered" evidence="2">
    <location>
        <begin position="116"/>
        <end position="141"/>
    </location>
</feature>
<dbReference type="Gene3D" id="3.30.460.10">
    <property type="entry name" value="Beta Polymerase, domain 2"/>
    <property type="match status" value="1"/>
</dbReference>
<evidence type="ECO:0000256" key="2">
    <source>
        <dbReference type="SAM" id="MobiDB-lite"/>
    </source>
</evidence>
<dbReference type="GO" id="GO:0005739">
    <property type="term" value="C:mitochondrion"/>
    <property type="evidence" value="ECO:0007669"/>
    <property type="project" value="TreeGrafter"/>
</dbReference>
<feature type="compositionally biased region" description="Polar residues" evidence="2">
    <location>
        <begin position="32"/>
        <end position="44"/>
    </location>
</feature>
<comment type="caution">
    <text evidence="3">The sequence shown here is derived from an EMBL/GenBank/DDBJ whole genome shotgun (WGS) entry which is preliminary data.</text>
</comment>
<reference evidence="3 4" key="1">
    <citation type="submission" date="2017-11" db="EMBL/GenBank/DDBJ databases">
        <title>De novo assembly and phasing of dikaryotic genomes from two isolates of Puccinia coronata f. sp. avenae, the causal agent of oat crown rust.</title>
        <authorList>
            <person name="Miller M.E."/>
            <person name="Zhang Y."/>
            <person name="Omidvar V."/>
            <person name="Sperschneider J."/>
            <person name="Schwessinger B."/>
            <person name="Raley C."/>
            <person name="Palmer J.M."/>
            <person name="Garnica D."/>
            <person name="Upadhyaya N."/>
            <person name="Rathjen J."/>
            <person name="Taylor J.M."/>
            <person name="Park R.F."/>
            <person name="Dodds P.N."/>
            <person name="Hirsch C.D."/>
            <person name="Kianian S.F."/>
            <person name="Figueroa M."/>
        </authorList>
    </citation>
    <scope>NUCLEOTIDE SEQUENCE [LARGE SCALE GENOMIC DNA]</scope>
    <source>
        <strain evidence="3">12SD80</strain>
    </source>
</reference>
<sequence>MNAQQILSRWTSTLVRCHHPRLRPSHNIALRSGTTLPSRGFQQSQRRRNHANELEGDHVDQLGGAGGAGYEQSATVSTEPTPIMRPITGSDTAASVGASDQPWFVDEPERVEILRERPAEDMDVDRPSSGSGGPPPARPLTLPKDLHELYALLIDSPFFNPASLALIDAKHESPFADAAWTDWVVIVSLRSGRERAARGAADAVKSILEKNMDVRLEGADSSTPVTTWVMVDAGKVVVHIMTEESRRLYDLESVWQTGPSPHSRQNIQDSYS</sequence>
<dbReference type="AlphaFoldDB" id="A0A2N5V0J5"/>
<feature type="compositionally biased region" description="Basic and acidic residues" evidence="2">
    <location>
        <begin position="116"/>
        <end position="126"/>
    </location>
</feature>
<feature type="region of interest" description="Disordered" evidence="2">
    <location>
        <begin position="26"/>
        <end position="102"/>
    </location>
</feature>
<evidence type="ECO:0000256" key="1">
    <source>
        <dbReference type="ARBA" id="ARBA00010574"/>
    </source>
</evidence>
<dbReference type="InterPro" id="IPR043519">
    <property type="entry name" value="NT_sf"/>
</dbReference>
<dbReference type="GO" id="GO:0090071">
    <property type="term" value="P:negative regulation of ribosome biogenesis"/>
    <property type="evidence" value="ECO:0007669"/>
    <property type="project" value="TreeGrafter"/>
</dbReference>
<gene>
    <name evidence="3" type="ORF">PCASD_06788</name>
</gene>
<name>A0A2N5V0J5_9BASI</name>
<organism evidence="3 4">
    <name type="scientific">Puccinia coronata f. sp. avenae</name>
    <dbReference type="NCBI Taxonomy" id="200324"/>
    <lineage>
        <taxon>Eukaryota</taxon>
        <taxon>Fungi</taxon>
        <taxon>Dikarya</taxon>
        <taxon>Basidiomycota</taxon>
        <taxon>Pucciniomycotina</taxon>
        <taxon>Pucciniomycetes</taxon>
        <taxon>Pucciniales</taxon>
        <taxon>Pucciniaceae</taxon>
        <taxon>Puccinia</taxon>
    </lineage>
</organism>
<dbReference type="Proteomes" id="UP000235392">
    <property type="component" value="Unassembled WGS sequence"/>
</dbReference>
<accession>A0A2N5V0J5</accession>
<proteinExistence type="inferred from homology"/>
<evidence type="ECO:0008006" key="5">
    <source>
        <dbReference type="Google" id="ProtNLM"/>
    </source>
</evidence>
<dbReference type="SUPFAM" id="SSF81301">
    <property type="entry name" value="Nucleotidyltransferase"/>
    <property type="match status" value="1"/>
</dbReference>
<dbReference type="EMBL" id="PGCI01000067">
    <property type="protein sequence ID" value="PLW43532.1"/>
    <property type="molecule type" value="Genomic_DNA"/>
</dbReference>
<feature type="compositionally biased region" description="Basic and acidic residues" evidence="2">
    <location>
        <begin position="50"/>
        <end position="60"/>
    </location>
</feature>
<evidence type="ECO:0000313" key="4">
    <source>
        <dbReference type="Proteomes" id="UP000235392"/>
    </source>
</evidence>